<dbReference type="Proteomes" id="UP000057181">
    <property type="component" value="Chromosome"/>
</dbReference>
<sequence length="76" mass="7175">MSVPARDEFDDVPEGGPRQGAHRAEPAAARVGAGELTAIVLAGALTLGVGAWAAGPGLGAAGPGVPRPAATGPAAP</sequence>
<evidence type="ECO:0000313" key="5">
    <source>
        <dbReference type="Proteomes" id="UP000321155"/>
    </source>
</evidence>
<gene>
    <name evidence="2" type="ORF">AS188_06575</name>
    <name evidence="3" type="ORF">KFL01_11920</name>
</gene>
<evidence type="ECO:0000256" key="1">
    <source>
        <dbReference type="SAM" id="MobiDB-lite"/>
    </source>
</evidence>
<evidence type="ECO:0000313" key="3">
    <source>
        <dbReference type="EMBL" id="GEO91886.1"/>
    </source>
</evidence>
<organism evidence="2 4">
    <name type="scientific">Kocuria flava</name>
    <dbReference type="NCBI Taxonomy" id="446860"/>
    <lineage>
        <taxon>Bacteria</taxon>
        <taxon>Bacillati</taxon>
        <taxon>Actinomycetota</taxon>
        <taxon>Actinomycetes</taxon>
        <taxon>Micrococcales</taxon>
        <taxon>Micrococcaceae</taxon>
        <taxon>Kocuria</taxon>
    </lineage>
</organism>
<dbReference type="Proteomes" id="UP000321155">
    <property type="component" value="Unassembled WGS sequence"/>
</dbReference>
<evidence type="ECO:0000313" key="2">
    <source>
        <dbReference type="EMBL" id="ALU39472.1"/>
    </source>
</evidence>
<feature type="compositionally biased region" description="Low complexity" evidence="1">
    <location>
        <begin position="63"/>
        <end position="76"/>
    </location>
</feature>
<dbReference type="EMBL" id="CP013254">
    <property type="protein sequence ID" value="ALU39472.1"/>
    <property type="molecule type" value="Genomic_DNA"/>
</dbReference>
<proteinExistence type="predicted"/>
<dbReference type="AlphaFoldDB" id="A0A0U3HVX5"/>
<dbReference type="EMBL" id="BJZR01000024">
    <property type="protein sequence ID" value="GEO91886.1"/>
    <property type="molecule type" value="Genomic_DNA"/>
</dbReference>
<keyword evidence="5" id="KW-1185">Reference proteome</keyword>
<dbReference type="KEGG" id="kfv:AS188_06575"/>
<reference evidence="2 4" key="1">
    <citation type="submission" date="2015-11" db="EMBL/GenBank/DDBJ databases">
        <title>Complete Genome Sequence of Kocuria flava strain HO-9041.</title>
        <authorList>
            <person name="Zhou M."/>
            <person name="Dai J."/>
        </authorList>
    </citation>
    <scope>NUCLEOTIDE SEQUENCE [LARGE SCALE GENOMIC DNA]</scope>
    <source>
        <strain evidence="2 4">HO-9041</strain>
    </source>
</reference>
<dbReference type="RefSeq" id="WP_058858182.1">
    <property type="nucleotide sequence ID" value="NZ_BJZR01000024.1"/>
</dbReference>
<accession>A0A0U3HVX5</accession>
<name>A0A0U3HVX5_9MICC</name>
<feature type="region of interest" description="Disordered" evidence="1">
    <location>
        <begin position="56"/>
        <end position="76"/>
    </location>
</feature>
<dbReference type="STRING" id="446860.AS188_06575"/>
<dbReference type="OrthoDB" id="4966791at2"/>
<reference evidence="3 5" key="2">
    <citation type="submission" date="2019-07" db="EMBL/GenBank/DDBJ databases">
        <title>Whole genome shotgun sequence of Kocuria flava NBRC 107626.</title>
        <authorList>
            <person name="Hosoyama A."/>
            <person name="Uohara A."/>
            <person name="Ohji S."/>
            <person name="Ichikawa N."/>
        </authorList>
    </citation>
    <scope>NUCLEOTIDE SEQUENCE [LARGE SCALE GENOMIC DNA]</scope>
    <source>
        <strain evidence="3 5">NBRC 107626</strain>
    </source>
</reference>
<protein>
    <submittedName>
        <fullName evidence="2">Uncharacterized protein</fullName>
    </submittedName>
</protein>
<feature type="region of interest" description="Disordered" evidence="1">
    <location>
        <begin position="1"/>
        <end position="28"/>
    </location>
</feature>
<evidence type="ECO:0000313" key="4">
    <source>
        <dbReference type="Proteomes" id="UP000057181"/>
    </source>
</evidence>